<dbReference type="PANTHER" id="PTHR43591">
    <property type="entry name" value="METHYLTRANSFERASE"/>
    <property type="match status" value="1"/>
</dbReference>
<name>A0A2S7SYL7_9BACT</name>
<comment type="caution">
    <text evidence="2">The sequence shown here is derived from an EMBL/GenBank/DDBJ whole genome shotgun (WGS) entry which is preliminary data.</text>
</comment>
<evidence type="ECO:0000313" key="2">
    <source>
        <dbReference type="EMBL" id="PQJ12040.1"/>
    </source>
</evidence>
<dbReference type="RefSeq" id="WP_105038919.1">
    <property type="nucleotide sequence ID" value="NZ_PPSL01000002.1"/>
</dbReference>
<dbReference type="Proteomes" id="UP000239872">
    <property type="component" value="Unassembled WGS sequence"/>
</dbReference>
<dbReference type="CDD" id="cd02440">
    <property type="entry name" value="AdoMet_MTases"/>
    <property type="match status" value="1"/>
</dbReference>
<organism evidence="2 3">
    <name type="scientific">Flavipsychrobacter stenotrophus</name>
    <dbReference type="NCBI Taxonomy" id="2077091"/>
    <lineage>
        <taxon>Bacteria</taxon>
        <taxon>Pseudomonadati</taxon>
        <taxon>Bacteroidota</taxon>
        <taxon>Chitinophagia</taxon>
        <taxon>Chitinophagales</taxon>
        <taxon>Chitinophagaceae</taxon>
        <taxon>Flavipsychrobacter</taxon>
    </lineage>
</organism>
<evidence type="ECO:0000313" key="3">
    <source>
        <dbReference type="Proteomes" id="UP000239872"/>
    </source>
</evidence>
<proteinExistence type="predicted"/>
<dbReference type="GO" id="GO:0008757">
    <property type="term" value="F:S-adenosylmethionine-dependent methyltransferase activity"/>
    <property type="evidence" value="ECO:0007669"/>
    <property type="project" value="InterPro"/>
</dbReference>
<keyword evidence="3" id="KW-1185">Reference proteome</keyword>
<dbReference type="AlphaFoldDB" id="A0A2S7SYL7"/>
<dbReference type="Pfam" id="PF08241">
    <property type="entry name" value="Methyltransf_11"/>
    <property type="match status" value="1"/>
</dbReference>
<accession>A0A2S7SYL7</accession>
<feature type="domain" description="Methyltransferase type 11" evidence="1">
    <location>
        <begin position="41"/>
        <end position="132"/>
    </location>
</feature>
<dbReference type="OrthoDB" id="9770553at2"/>
<gene>
    <name evidence="2" type="ORF">CJD36_009640</name>
</gene>
<sequence length="264" mass="29219">MLKNALYDSLGIGYNTTRKADPYIVGHLYELLQPIDGGSYLDIGCGTGNYTTALHARGLSFTGVEPSTTMLQEARAKSNSIPWLQGYVENIPLTAESMNGAIATFTTHHWQQHELGFAELYRVLKPGGHVVILTFTTQQVDGYWLNHYFPKMIQNTMGREVGYDATMAAACKAGFEIQTTEKYFVQPDLQDLFCYAGKHHPQMYFDPAVRSGISAFAVSADEAELQEGLAQLEQDISTGQFAAIKDNYNSDSGDYIFAVLRKGL</sequence>
<dbReference type="Gene3D" id="3.40.50.150">
    <property type="entry name" value="Vaccinia Virus protein VP39"/>
    <property type="match status" value="1"/>
</dbReference>
<keyword evidence="2" id="KW-0489">Methyltransferase</keyword>
<reference evidence="2 3" key="1">
    <citation type="submission" date="2018-01" db="EMBL/GenBank/DDBJ databases">
        <title>A novel member of the phylum Bacteroidetes isolated from glacier ice.</title>
        <authorList>
            <person name="Liu Q."/>
            <person name="Xin Y.-H."/>
        </authorList>
    </citation>
    <scope>NUCLEOTIDE SEQUENCE [LARGE SCALE GENOMIC DNA]</scope>
    <source>
        <strain evidence="2 3">RB1R16</strain>
    </source>
</reference>
<evidence type="ECO:0000259" key="1">
    <source>
        <dbReference type="Pfam" id="PF08241"/>
    </source>
</evidence>
<keyword evidence="2" id="KW-0808">Transferase</keyword>
<dbReference type="GO" id="GO:0032259">
    <property type="term" value="P:methylation"/>
    <property type="evidence" value="ECO:0007669"/>
    <property type="project" value="UniProtKB-KW"/>
</dbReference>
<dbReference type="InterPro" id="IPR013216">
    <property type="entry name" value="Methyltransf_11"/>
</dbReference>
<dbReference type="SUPFAM" id="SSF53335">
    <property type="entry name" value="S-adenosyl-L-methionine-dependent methyltransferases"/>
    <property type="match status" value="1"/>
</dbReference>
<dbReference type="InterPro" id="IPR029063">
    <property type="entry name" value="SAM-dependent_MTases_sf"/>
</dbReference>
<protein>
    <submittedName>
        <fullName evidence="2">Class I SAM-dependent methyltransferase</fullName>
    </submittedName>
</protein>
<dbReference type="EMBL" id="PPSL01000002">
    <property type="protein sequence ID" value="PQJ12040.1"/>
    <property type="molecule type" value="Genomic_DNA"/>
</dbReference>